<evidence type="ECO:0000313" key="2">
    <source>
        <dbReference type="EMBL" id="PKU66895.1"/>
    </source>
</evidence>
<reference evidence="2 3" key="1">
    <citation type="journal article" date="2016" name="Sci. Rep.">
        <title>The Dendrobium catenatum Lindl. genome sequence provides insights into polysaccharide synthase, floral development and adaptive evolution.</title>
        <authorList>
            <person name="Zhang G.Q."/>
            <person name="Xu Q."/>
            <person name="Bian C."/>
            <person name="Tsai W.C."/>
            <person name="Yeh C.M."/>
            <person name="Liu K.W."/>
            <person name="Yoshida K."/>
            <person name="Zhang L.S."/>
            <person name="Chang S.B."/>
            <person name="Chen F."/>
            <person name="Shi Y."/>
            <person name="Su Y.Y."/>
            <person name="Zhang Y.Q."/>
            <person name="Chen L.J."/>
            <person name="Yin Y."/>
            <person name="Lin M."/>
            <person name="Huang H."/>
            <person name="Deng H."/>
            <person name="Wang Z.W."/>
            <person name="Zhu S.L."/>
            <person name="Zhao X."/>
            <person name="Deng C."/>
            <person name="Niu S.C."/>
            <person name="Huang J."/>
            <person name="Wang M."/>
            <person name="Liu G.H."/>
            <person name="Yang H.J."/>
            <person name="Xiao X.J."/>
            <person name="Hsiao Y.Y."/>
            <person name="Wu W.L."/>
            <person name="Chen Y.Y."/>
            <person name="Mitsuda N."/>
            <person name="Ohme-Takagi M."/>
            <person name="Luo Y.B."/>
            <person name="Van de Peer Y."/>
            <person name="Liu Z.J."/>
        </authorList>
    </citation>
    <scope>NUCLEOTIDE SEQUENCE [LARGE SCALE GENOMIC DNA]</scope>
    <source>
        <tissue evidence="2">The whole plant</tissue>
    </source>
</reference>
<feature type="compositionally biased region" description="Polar residues" evidence="1">
    <location>
        <begin position="10"/>
        <end position="21"/>
    </location>
</feature>
<keyword evidence="3" id="KW-1185">Reference proteome</keyword>
<dbReference type="CDD" id="cd09272">
    <property type="entry name" value="RNase_HI_RT_Ty1"/>
    <property type="match status" value="1"/>
</dbReference>
<dbReference type="PANTHER" id="PTHR11439">
    <property type="entry name" value="GAG-POL-RELATED RETROTRANSPOSON"/>
    <property type="match status" value="1"/>
</dbReference>
<evidence type="ECO:0000313" key="3">
    <source>
        <dbReference type="Proteomes" id="UP000233837"/>
    </source>
</evidence>
<dbReference type="InterPro" id="IPR043502">
    <property type="entry name" value="DNA/RNA_pol_sf"/>
</dbReference>
<dbReference type="SUPFAM" id="SSF56672">
    <property type="entry name" value="DNA/RNA polymerases"/>
    <property type="match status" value="1"/>
</dbReference>
<proteinExistence type="predicted"/>
<organism evidence="2 3">
    <name type="scientific">Dendrobium catenatum</name>
    <dbReference type="NCBI Taxonomy" id="906689"/>
    <lineage>
        <taxon>Eukaryota</taxon>
        <taxon>Viridiplantae</taxon>
        <taxon>Streptophyta</taxon>
        <taxon>Embryophyta</taxon>
        <taxon>Tracheophyta</taxon>
        <taxon>Spermatophyta</taxon>
        <taxon>Magnoliopsida</taxon>
        <taxon>Liliopsida</taxon>
        <taxon>Asparagales</taxon>
        <taxon>Orchidaceae</taxon>
        <taxon>Epidendroideae</taxon>
        <taxon>Malaxideae</taxon>
        <taxon>Dendrobiinae</taxon>
        <taxon>Dendrobium</taxon>
    </lineage>
</organism>
<protein>
    <submittedName>
        <fullName evidence="2">Retrovirus-related Pol polyprotein from transposon TNT 1-94</fullName>
    </submittedName>
</protein>
<reference evidence="2 3" key="2">
    <citation type="journal article" date="2017" name="Nature">
        <title>The Apostasia genome and the evolution of orchids.</title>
        <authorList>
            <person name="Zhang G.Q."/>
            <person name="Liu K.W."/>
            <person name="Li Z."/>
            <person name="Lohaus R."/>
            <person name="Hsiao Y.Y."/>
            <person name="Niu S.C."/>
            <person name="Wang J.Y."/>
            <person name="Lin Y.C."/>
            <person name="Xu Q."/>
            <person name="Chen L.J."/>
            <person name="Yoshida K."/>
            <person name="Fujiwara S."/>
            <person name="Wang Z.W."/>
            <person name="Zhang Y.Q."/>
            <person name="Mitsuda N."/>
            <person name="Wang M."/>
            <person name="Liu G.H."/>
            <person name="Pecoraro L."/>
            <person name="Huang H.X."/>
            <person name="Xiao X.J."/>
            <person name="Lin M."/>
            <person name="Wu X.Y."/>
            <person name="Wu W.L."/>
            <person name="Chen Y.Y."/>
            <person name="Chang S.B."/>
            <person name="Sakamoto S."/>
            <person name="Ohme-Takagi M."/>
            <person name="Yagi M."/>
            <person name="Zeng S.J."/>
            <person name="Shen C.Y."/>
            <person name="Yeh C.M."/>
            <person name="Luo Y.B."/>
            <person name="Tsai W.C."/>
            <person name="Van de Peer Y."/>
            <person name="Liu Z.J."/>
        </authorList>
    </citation>
    <scope>NUCLEOTIDE SEQUENCE [LARGE SCALE GENOMIC DNA]</scope>
    <source>
        <tissue evidence="2">The whole plant</tissue>
    </source>
</reference>
<sequence>MDQSKPVITPLSSRPPSNAASSTIYEHPQLYRQLIGALQYLTITRPDIQFAVQQLCQHMQTPLLTHYESLKRLLRYIHGSSGTGIPLNKTNLILTGYADADWASNNQDRKSISGYCNFLGNSVISWQVKKQTTIARSSTEAEYRALATEAAEIIWLRQLLADFHTPQNDPTTVFCDNTSAIALANNPVFHARTKHIEVDCHFIRDCIKKKHISVHHICTDDQIADLFTKALPNSRFKTLASKLTAATHP</sequence>
<dbReference type="EMBL" id="KZ503235">
    <property type="protein sequence ID" value="PKU66895.1"/>
    <property type="molecule type" value="Genomic_DNA"/>
</dbReference>
<dbReference type="PANTHER" id="PTHR11439:SF483">
    <property type="entry name" value="PEPTIDE SYNTHASE GLIP-LIKE, PUTATIVE (AFU_ORTHOLOGUE AFUA_3G12920)-RELATED"/>
    <property type="match status" value="1"/>
</dbReference>
<name>A0A2I0VU11_9ASPA</name>
<evidence type="ECO:0000256" key="1">
    <source>
        <dbReference type="SAM" id="MobiDB-lite"/>
    </source>
</evidence>
<feature type="region of interest" description="Disordered" evidence="1">
    <location>
        <begin position="1"/>
        <end position="21"/>
    </location>
</feature>
<dbReference type="Proteomes" id="UP000233837">
    <property type="component" value="Unassembled WGS sequence"/>
</dbReference>
<gene>
    <name evidence="2" type="ORF">MA16_Dca018898</name>
</gene>
<accession>A0A2I0VU11</accession>
<dbReference type="AlphaFoldDB" id="A0A2I0VU11"/>